<organism evidence="2 3">
    <name type="scientific">Protopolystoma xenopodis</name>
    <dbReference type="NCBI Taxonomy" id="117903"/>
    <lineage>
        <taxon>Eukaryota</taxon>
        <taxon>Metazoa</taxon>
        <taxon>Spiralia</taxon>
        <taxon>Lophotrochozoa</taxon>
        <taxon>Platyhelminthes</taxon>
        <taxon>Monogenea</taxon>
        <taxon>Polyopisthocotylea</taxon>
        <taxon>Polystomatidea</taxon>
        <taxon>Polystomatidae</taxon>
        <taxon>Protopolystoma</taxon>
    </lineage>
</organism>
<protein>
    <submittedName>
        <fullName evidence="2">Uncharacterized protein</fullName>
    </submittedName>
</protein>
<evidence type="ECO:0000256" key="1">
    <source>
        <dbReference type="SAM" id="MobiDB-lite"/>
    </source>
</evidence>
<feature type="non-terminal residue" evidence="2">
    <location>
        <position position="371"/>
    </location>
</feature>
<feature type="compositionally biased region" description="Low complexity" evidence="1">
    <location>
        <begin position="293"/>
        <end position="305"/>
    </location>
</feature>
<comment type="caution">
    <text evidence="2">The sequence shown here is derived from an EMBL/GenBank/DDBJ whole genome shotgun (WGS) entry which is preliminary data.</text>
</comment>
<dbReference type="Proteomes" id="UP000784294">
    <property type="component" value="Unassembled WGS sequence"/>
</dbReference>
<proteinExistence type="predicted"/>
<reference evidence="2" key="1">
    <citation type="submission" date="2018-11" db="EMBL/GenBank/DDBJ databases">
        <authorList>
            <consortium name="Pathogen Informatics"/>
        </authorList>
    </citation>
    <scope>NUCLEOTIDE SEQUENCE</scope>
</reference>
<evidence type="ECO:0000313" key="2">
    <source>
        <dbReference type="EMBL" id="VEL30859.1"/>
    </source>
</evidence>
<name>A0A448X8J9_9PLAT</name>
<keyword evidence="3" id="KW-1185">Reference proteome</keyword>
<sequence>MDKQAMAWQIQESLALLDQDKQSVTSPPSICQITDMPIVTAYPLPADISMSTSLQVVDFSELLETCTPEEVELDVCSIGEILPDRLSSNFPLASFSSTFIPDPLSSNYPSSFFHNIYSSSQIIFSPSLSSHEPSHASSSNFDGLSSLPRLDYPFSDITTSEASISDNVDQRDLSAPISLGIPLTSQQSFVSSAIVSTSLSSYPLPQPSFGVFDSPSISSPIYPMISAPLSSYCPPSSPTSSFPLSPTSVPLPLPLLIPSSSPTSNFTSSLPVSQDSSYIFASETPSSHFLPASDSPSFSSESSIPPDDHILHSQDLSPGQPTLISNSEIALISNLPSPIKPAHSFNLHTAEQSLIESPISLDFDFNVSTQG</sequence>
<dbReference type="EMBL" id="CAAALY010116322">
    <property type="protein sequence ID" value="VEL30859.1"/>
    <property type="molecule type" value="Genomic_DNA"/>
</dbReference>
<accession>A0A448X8J9</accession>
<feature type="region of interest" description="Disordered" evidence="1">
    <location>
        <begin position="291"/>
        <end position="312"/>
    </location>
</feature>
<evidence type="ECO:0000313" key="3">
    <source>
        <dbReference type="Proteomes" id="UP000784294"/>
    </source>
</evidence>
<gene>
    <name evidence="2" type="ORF">PXEA_LOCUS24299</name>
</gene>
<dbReference type="AlphaFoldDB" id="A0A448X8J9"/>